<keyword evidence="1" id="KW-0812">Transmembrane</keyword>
<gene>
    <name evidence="2" type="ORF">K504DRAFT_191584</name>
</gene>
<protein>
    <submittedName>
        <fullName evidence="2">Uncharacterized protein</fullName>
    </submittedName>
</protein>
<keyword evidence="1" id="KW-0472">Membrane</keyword>
<accession>A0A6G1KGR0</accession>
<feature type="transmembrane region" description="Helical" evidence="1">
    <location>
        <begin position="74"/>
        <end position="99"/>
    </location>
</feature>
<evidence type="ECO:0000313" key="3">
    <source>
        <dbReference type="Proteomes" id="UP000799428"/>
    </source>
</evidence>
<dbReference type="EMBL" id="MU005766">
    <property type="protein sequence ID" value="KAF2711960.1"/>
    <property type="molecule type" value="Genomic_DNA"/>
</dbReference>
<reference evidence="2" key="1">
    <citation type="journal article" date="2020" name="Stud. Mycol.">
        <title>101 Dothideomycetes genomes: a test case for predicting lifestyles and emergence of pathogens.</title>
        <authorList>
            <person name="Haridas S."/>
            <person name="Albert R."/>
            <person name="Binder M."/>
            <person name="Bloem J."/>
            <person name="Labutti K."/>
            <person name="Salamov A."/>
            <person name="Andreopoulos B."/>
            <person name="Baker S."/>
            <person name="Barry K."/>
            <person name="Bills G."/>
            <person name="Bluhm B."/>
            <person name="Cannon C."/>
            <person name="Castanera R."/>
            <person name="Culley D."/>
            <person name="Daum C."/>
            <person name="Ezra D."/>
            <person name="Gonzalez J."/>
            <person name="Henrissat B."/>
            <person name="Kuo A."/>
            <person name="Liang C."/>
            <person name="Lipzen A."/>
            <person name="Lutzoni F."/>
            <person name="Magnuson J."/>
            <person name="Mondo S."/>
            <person name="Nolan M."/>
            <person name="Ohm R."/>
            <person name="Pangilinan J."/>
            <person name="Park H.-J."/>
            <person name="Ramirez L."/>
            <person name="Alfaro M."/>
            <person name="Sun H."/>
            <person name="Tritt A."/>
            <person name="Yoshinaga Y."/>
            <person name="Zwiers L.-H."/>
            <person name="Turgeon B."/>
            <person name="Goodwin S."/>
            <person name="Spatafora J."/>
            <person name="Crous P."/>
            <person name="Grigoriev I."/>
        </authorList>
    </citation>
    <scope>NUCLEOTIDE SEQUENCE</scope>
    <source>
        <strain evidence="2">CBS 279.74</strain>
    </source>
</reference>
<keyword evidence="1" id="KW-1133">Transmembrane helix</keyword>
<organism evidence="2 3">
    <name type="scientific">Pleomassaria siparia CBS 279.74</name>
    <dbReference type="NCBI Taxonomy" id="1314801"/>
    <lineage>
        <taxon>Eukaryota</taxon>
        <taxon>Fungi</taxon>
        <taxon>Dikarya</taxon>
        <taxon>Ascomycota</taxon>
        <taxon>Pezizomycotina</taxon>
        <taxon>Dothideomycetes</taxon>
        <taxon>Pleosporomycetidae</taxon>
        <taxon>Pleosporales</taxon>
        <taxon>Pleomassariaceae</taxon>
        <taxon>Pleomassaria</taxon>
    </lineage>
</organism>
<dbReference type="AlphaFoldDB" id="A0A6G1KGR0"/>
<keyword evidence="3" id="KW-1185">Reference proteome</keyword>
<evidence type="ECO:0000313" key="2">
    <source>
        <dbReference type="EMBL" id="KAF2711960.1"/>
    </source>
</evidence>
<dbReference type="Proteomes" id="UP000799428">
    <property type="component" value="Unassembled WGS sequence"/>
</dbReference>
<evidence type="ECO:0000256" key="1">
    <source>
        <dbReference type="SAM" id="Phobius"/>
    </source>
</evidence>
<sequence length="133" mass="14907">MDRVVVWMGAGAWPGKRAPIRVLKVSKSPFRLSIQDGWAGNLSTHRYLLSYSDVHNTQRISNNRTDSRAGDATINFALSFGGATALVGCPFLCCCWWLLLRNEYNTTWPISGWCSRGRPRRGQAPRHANFPLA</sequence>
<name>A0A6G1KGR0_9PLEO</name>
<proteinExistence type="predicted"/>